<proteinExistence type="predicted"/>
<evidence type="ECO:0000313" key="1">
    <source>
        <dbReference type="EMBL" id="CEI63877.1"/>
    </source>
</evidence>
<evidence type="ECO:0008006" key="3">
    <source>
        <dbReference type="Google" id="ProtNLM"/>
    </source>
</evidence>
<reference evidence="2" key="1">
    <citation type="submission" date="2014-10" db="EMBL/GenBank/DDBJ databases">
        <authorList>
            <person name="King R."/>
        </authorList>
    </citation>
    <scope>NUCLEOTIDE SEQUENCE [LARGE SCALE GENOMIC DNA]</scope>
    <source>
        <strain evidence="2">A3/5</strain>
    </source>
</reference>
<dbReference type="STRING" id="56646.A0A2L2THK2"/>
<dbReference type="OrthoDB" id="5326346at2759"/>
<dbReference type="InterPro" id="IPR011333">
    <property type="entry name" value="SKP1/BTB/POZ_sf"/>
</dbReference>
<dbReference type="GeneID" id="37252033"/>
<sequence length="373" mass="41760">MLSIPYDIDPGGDIELVLNKPNNQKIVPALYFTQDVTDPDNTEFDDLELNNPPCAGRYSAFKELYPAGKTIVPPVDSEVRMSVSSRHLILASRAFKAMLEGPWSEATSSSQSVRQINASDWDAMAFAIVLDIIHGRHRGIPEDMTLGLVARIATIVDYYGFHEALYVYRKRWLSENAKVKASTDKLCDASLLCLYAAWVFSDKDIISSMARLTLLYSEGLAQTNTFDLPIGGILDNIEGQRQHLITESLHLLDDLQDQLLKETSCPMEQEAQCTTLTLGVLMRIRHGITSLSIPLEHPYDGYSLNSVLHTITDIEKPMALHSKSIKFRTSKWTKASRPCSIGGRLAERIESIQSEIWSFCMSSTLEKTPTEEK</sequence>
<dbReference type="EMBL" id="LN649229">
    <property type="protein sequence ID" value="CEI63877.1"/>
    <property type="molecule type" value="Genomic_DNA"/>
</dbReference>
<accession>A0A2L2THK2</accession>
<evidence type="ECO:0000313" key="2">
    <source>
        <dbReference type="Proteomes" id="UP000245910"/>
    </source>
</evidence>
<protein>
    <recommendedName>
        <fullName evidence="3">BTB domain-containing protein</fullName>
    </recommendedName>
</protein>
<dbReference type="RefSeq" id="XP_025587597.1">
    <property type="nucleotide sequence ID" value="XM_025732142.1"/>
</dbReference>
<organism evidence="1 2">
    <name type="scientific">Fusarium venenatum</name>
    <dbReference type="NCBI Taxonomy" id="56646"/>
    <lineage>
        <taxon>Eukaryota</taxon>
        <taxon>Fungi</taxon>
        <taxon>Dikarya</taxon>
        <taxon>Ascomycota</taxon>
        <taxon>Pezizomycotina</taxon>
        <taxon>Sordariomycetes</taxon>
        <taxon>Hypocreomycetidae</taxon>
        <taxon>Hypocreales</taxon>
        <taxon>Nectriaceae</taxon>
        <taxon>Fusarium</taxon>
    </lineage>
</organism>
<dbReference type="AlphaFoldDB" id="A0A2L2THK2"/>
<dbReference type="Proteomes" id="UP000245910">
    <property type="component" value="Chromosome I"/>
</dbReference>
<dbReference type="Gene3D" id="3.30.710.10">
    <property type="entry name" value="Potassium Channel Kv1.1, Chain A"/>
    <property type="match status" value="1"/>
</dbReference>
<name>A0A2L2THK2_9HYPO</name>
<dbReference type="KEGG" id="fvn:FVRRES_00389"/>
<keyword evidence="2" id="KW-1185">Reference proteome</keyword>